<gene>
    <name evidence="1" type="ORF">P879_11193</name>
</gene>
<dbReference type="OrthoDB" id="26681at2759"/>
<feature type="non-terminal residue" evidence="1">
    <location>
        <position position="691"/>
    </location>
</feature>
<reference evidence="1 2" key="1">
    <citation type="submission" date="2019-07" db="EMBL/GenBank/DDBJ databases">
        <title>Annotation for the trematode Paragonimus westermani.</title>
        <authorList>
            <person name="Choi Y.-J."/>
        </authorList>
    </citation>
    <scope>NUCLEOTIDE SEQUENCE [LARGE SCALE GENOMIC DNA]</scope>
    <source>
        <strain evidence="1">180907_Pwestermani</strain>
    </source>
</reference>
<protein>
    <submittedName>
        <fullName evidence="1">Uncharacterized protein</fullName>
    </submittedName>
</protein>
<sequence length="691" mass="78565">LHQLLWQGCGLNKWFSLFAAREESPWAHYEQVFAFLSATNVNYMLIMPYFWLVQRLLEHIIESVQLELGDVLNRLSIAGNTETVRQFCFPLIRLVVDVTCNHPLQMDDDYRVELLNAVTNLTQENLIVWDLATSWEEMEAVLLHMLFVWILEGSGSRLTKIVPTVFARLRYMICRLKNRIAFQKAAFILYRLNKILTYWTQMAELESAANWDSTSSVDSKEVGKNSLKAQDPSDFPQTCFSFSNTVSGAEIGNHQSTVRSIGTPPSVLIDHLSPIVGYILVEFADVLQLSLFAPHLSLDSKDIVEEFKAYRESFQDEWNTYLNDKLRPAVEDYTAEYIIAIASVQSLARAIANDELIKARWERRQKEEQLIRRVSTTLPIFQECPSSTEMKRPTWRSLMTSDLSSTSLSLRGSVSTLAKMESSDGNKMSENTLVETTATAKTDNEKRTQKALRLAEHRAQREAWFAMLYRLTSVSPCAPWFTGFIEVYHWRLAHLETASRMRPKLEPNTVFDSHLNASAERDGLTMEEVLIRTHRTVHPRSGAHFLHASKRSPTDLDVSPESTEVSFSAIGRCSSRYPRMSVVSCSLSDHEQMGQLLARYAIPDRELNEDMVAENEWISAASPIVSDEPEQDPFVGNTNSAVALRGTSHLVPAVFDKDSTARGRYDLFCKGVFNQSQGWLLDFAMLLLTPD</sequence>
<evidence type="ECO:0000313" key="2">
    <source>
        <dbReference type="Proteomes" id="UP000699462"/>
    </source>
</evidence>
<evidence type="ECO:0000313" key="1">
    <source>
        <dbReference type="EMBL" id="KAF8563664.1"/>
    </source>
</evidence>
<dbReference type="Proteomes" id="UP000699462">
    <property type="component" value="Unassembled WGS sequence"/>
</dbReference>
<name>A0A8T0D9M9_9TREM</name>
<accession>A0A8T0D9M9</accession>
<organism evidence="1 2">
    <name type="scientific">Paragonimus westermani</name>
    <dbReference type="NCBI Taxonomy" id="34504"/>
    <lineage>
        <taxon>Eukaryota</taxon>
        <taxon>Metazoa</taxon>
        <taxon>Spiralia</taxon>
        <taxon>Lophotrochozoa</taxon>
        <taxon>Platyhelminthes</taxon>
        <taxon>Trematoda</taxon>
        <taxon>Digenea</taxon>
        <taxon>Plagiorchiida</taxon>
        <taxon>Troglotremata</taxon>
        <taxon>Troglotrematidae</taxon>
        <taxon>Paragonimus</taxon>
    </lineage>
</organism>
<comment type="caution">
    <text evidence="1">The sequence shown here is derived from an EMBL/GenBank/DDBJ whole genome shotgun (WGS) entry which is preliminary data.</text>
</comment>
<dbReference type="EMBL" id="JTDF01011130">
    <property type="protein sequence ID" value="KAF8563664.1"/>
    <property type="molecule type" value="Genomic_DNA"/>
</dbReference>
<proteinExistence type="predicted"/>
<dbReference type="Pfam" id="PF16057">
    <property type="entry name" value="DUF4800"/>
    <property type="match status" value="1"/>
</dbReference>
<dbReference type="AlphaFoldDB" id="A0A8T0D9M9"/>
<keyword evidence="2" id="KW-1185">Reference proteome</keyword>